<evidence type="ECO:0000256" key="9">
    <source>
        <dbReference type="ARBA" id="ARBA00023139"/>
    </source>
</evidence>
<comment type="caution">
    <text evidence="14">The sequence shown here is derived from an EMBL/GenBank/DDBJ whole genome shotgun (WGS) entry which is preliminary data.</text>
</comment>
<evidence type="ECO:0000256" key="7">
    <source>
        <dbReference type="ARBA" id="ARBA00022989"/>
    </source>
</evidence>
<dbReference type="GO" id="GO:0032977">
    <property type="term" value="F:membrane insertase activity"/>
    <property type="evidence" value="ECO:0007669"/>
    <property type="project" value="InterPro"/>
</dbReference>
<dbReference type="Proteomes" id="UP000247978">
    <property type="component" value="Unassembled WGS sequence"/>
</dbReference>
<organism evidence="14 15">
    <name type="scientific">Pseudogracilibacillus auburnensis</name>
    <dbReference type="NCBI Taxonomy" id="1494959"/>
    <lineage>
        <taxon>Bacteria</taxon>
        <taxon>Bacillati</taxon>
        <taxon>Bacillota</taxon>
        <taxon>Bacilli</taxon>
        <taxon>Bacillales</taxon>
        <taxon>Bacillaceae</taxon>
        <taxon>Pseudogracilibacillus</taxon>
    </lineage>
</organism>
<dbReference type="PANTHER" id="PTHR12428:SF65">
    <property type="entry name" value="CYTOCHROME C OXIDASE ASSEMBLY PROTEIN COX18, MITOCHONDRIAL"/>
    <property type="match status" value="1"/>
</dbReference>
<comment type="subcellular location">
    <subcellularLocation>
        <location evidence="1 12">Cell membrane</location>
        <topology evidence="1 12">Multi-pass membrane protein</topology>
    </subcellularLocation>
</comment>
<evidence type="ECO:0000256" key="1">
    <source>
        <dbReference type="ARBA" id="ARBA00004651"/>
    </source>
</evidence>
<dbReference type="HAMAP" id="MF_01811">
    <property type="entry name" value="YidC_type2"/>
    <property type="match status" value="1"/>
</dbReference>
<evidence type="ECO:0000313" key="15">
    <source>
        <dbReference type="Proteomes" id="UP000247978"/>
    </source>
</evidence>
<keyword evidence="5 12" id="KW-0732">Signal</keyword>
<keyword evidence="9" id="KW-0564">Palmitate</keyword>
<accession>A0A2V3VP61</accession>
<sequence>MGKNNVLTIIKKYRLLIIFSLLFLTGCGTEITPIDGSSTGIFDHYFIYPFSLLIKTLANILGSYGLSIIIITLAIRLVLLPFMMKQMKASQIGQEKMKIMKPEMEQIQEKYRSKKGTDHQLDMQKELTALYKKHQYNPFQMAAGCLPMLIQLPFLFAFYYAIRRTPEISAQSFLWFDLGQTDIILVLIAVAIYFLQAKVSLIGLPETQKKQMAILGYFSPVMIGVISLNSPAVLPLYWAVGGLFVLLQTLYMKKFLTNGVTKDPKKALQE</sequence>
<evidence type="ECO:0000256" key="10">
    <source>
        <dbReference type="ARBA" id="ARBA00023186"/>
    </source>
</evidence>
<dbReference type="InterPro" id="IPR001708">
    <property type="entry name" value="YidC/ALB3/OXA1/COX18"/>
</dbReference>
<feature type="transmembrane region" description="Helical" evidence="12">
    <location>
        <begin position="182"/>
        <end position="201"/>
    </location>
</feature>
<evidence type="ECO:0000256" key="11">
    <source>
        <dbReference type="ARBA" id="ARBA00023288"/>
    </source>
</evidence>
<evidence type="ECO:0000256" key="4">
    <source>
        <dbReference type="ARBA" id="ARBA00022692"/>
    </source>
</evidence>
<dbReference type="PROSITE" id="PS51257">
    <property type="entry name" value="PROKAR_LIPOPROTEIN"/>
    <property type="match status" value="1"/>
</dbReference>
<dbReference type="AlphaFoldDB" id="A0A2V3VP61"/>
<reference evidence="14 15" key="1">
    <citation type="submission" date="2018-05" db="EMBL/GenBank/DDBJ databases">
        <title>Genomic Encyclopedia of Type Strains, Phase IV (KMG-IV): sequencing the most valuable type-strain genomes for metagenomic binning, comparative biology and taxonomic classification.</title>
        <authorList>
            <person name="Goeker M."/>
        </authorList>
    </citation>
    <scope>NUCLEOTIDE SEQUENCE [LARGE SCALE GENOMIC DNA]</scope>
    <source>
        <strain evidence="14 15">DSM 28556</strain>
    </source>
</reference>
<keyword evidence="2 12" id="KW-0813">Transport</keyword>
<feature type="transmembrane region" description="Helical" evidence="12">
    <location>
        <begin position="53"/>
        <end position="79"/>
    </location>
</feature>
<gene>
    <name evidence="12" type="primary">yidC</name>
    <name evidence="14" type="ORF">DFR56_11736</name>
</gene>
<keyword evidence="15" id="KW-1185">Reference proteome</keyword>
<evidence type="ECO:0000256" key="6">
    <source>
        <dbReference type="ARBA" id="ARBA00022927"/>
    </source>
</evidence>
<keyword evidence="4 12" id="KW-0812">Transmembrane</keyword>
<dbReference type="InterPro" id="IPR047196">
    <property type="entry name" value="YidC_ALB_C"/>
</dbReference>
<comment type="similarity">
    <text evidence="12">Belongs to the OXA1/ALB3/YidC family. Type 2 subfamily.</text>
</comment>
<evidence type="ECO:0000256" key="5">
    <source>
        <dbReference type="ARBA" id="ARBA00022729"/>
    </source>
</evidence>
<keyword evidence="8 12" id="KW-0472">Membrane</keyword>
<keyword evidence="10 12" id="KW-0143">Chaperone</keyword>
<evidence type="ECO:0000256" key="12">
    <source>
        <dbReference type="HAMAP-Rule" id="MF_01811"/>
    </source>
</evidence>
<comment type="function">
    <text evidence="12">Required for the insertion and/or proper folding and/or complex formation of integral membrane proteins into the membrane. Involved in integration of membrane proteins that insert both dependently and independently of the Sec translocase complex, as well as at least some lipoproteins.</text>
</comment>
<evidence type="ECO:0000256" key="3">
    <source>
        <dbReference type="ARBA" id="ARBA00022475"/>
    </source>
</evidence>
<evidence type="ECO:0000256" key="2">
    <source>
        <dbReference type="ARBA" id="ARBA00022448"/>
    </source>
</evidence>
<dbReference type="CDD" id="cd20070">
    <property type="entry name" value="5TM_YidC_Alb3"/>
    <property type="match status" value="1"/>
</dbReference>
<feature type="domain" description="Membrane insertase YidC/Oxa/ALB C-terminal" evidence="13">
    <location>
        <begin position="64"/>
        <end position="254"/>
    </location>
</feature>
<dbReference type="Pfam" id="PF02096">
    <property type="entry name" value="60KD_IMP"/>
    <property type="match status" value="1"/>
</dbReference>
<dbReference type="RefSeq" id="WP_207519354.1">
    <property type="nucleotide sequence ID" value="NZ_JADIJL010000005.1"/>
</dbReference>
<dbReference type="GO" id="GO:0051205">
    <property type="term" value="P:protein insertion into membrane"/>
    <property type="evidence" value="ECO:0007669"/>
    <property type="project" value="TreeGrafter"/>
</dbReference>
<dbReference type="GO" id="GO:0015031">
    <property type="term" value="P:protein transport"/>
    <property type="evidence" value="ECO:0007669"/>
    <property type="project" value="UniProtKB-KW"/>
</dbReference>
<keyword evidence="7 12" id="KW-1133">Transmembrane helix</keyword>
<dbReference type="EMBL" id="QJJQ01000017">
    <property type="protein sequence ID" value="PXW82598.1"/>
    <property type="molecule type" value="Genomic_DNA"/>
</dbReference>
<dbReference type="InterPro" id="IPR028055">
    <property type="entry name" value="YidC/Oxa/ALB_C"/>
</dbReference>
<feature type="transmembrane region" description="Helical" evidence="12">
    <location>
        <begin position="236"/>
        <end position="252"/>
    </location>
</feature>
<dbReference type="PANTHER" id="PTHR12428">
    <property type="entry name" value="OXA1"/>
    <property type="match status" value="1"/>
</dbReference>
<keyword evidence="11 12" id="KW-0449">Lipoprotein</keyword>
<evidence type="ECO:0000313" key="14">
    <source>
        <dbReference type="EMBL" id="PXW82598.1"/>
    </source>
</evidence>
<feature type="transmembrane region" description="Helical" evidence="12">
    <location>
        <begin position="141"/>
        <end position="162"/>
    </location>
</feature>
<proteinExistence type="inferred from homology"/>
<evidence type="ECO:0000259" key="13">
    <source>
        <dbReference type="Pfam" id="PF02096"/>
    </source>
</evidence>
<dbReference type="InterPro" id="IPR023060">
    <property type="entry name" value="YidC/YidC1/YidC2_Firmicutes"/>
</dbReference>
<dbReference type="PRINTS" id="PR00701">
    <property type="entry name" value="60KDINNERMP"/>
</dbReference>
<name>A0A2V3VP61_9BACI</name>
<keyword evidence="3 12" id="KW-1003">Cell membrane</keyword>
<protein>
    <recommendedName>
        <fullName evidence="12">Membrane protein insertase YidC</fullName>
    </recommendedName>
    <alternativeName>
        <fullName evidence="12">Foldase YidC</fullName>
    </alternativeName>
    <alternativeName>
        <fullName evidence="12">Membrane integrase YidC</fullName>
    </alternativeName>
    <alternativeName>
        <fullName evidence="12">Membrane protein YidC</fullName>
    </alternativeName>
</protein>
<keyword evidence="6 12" id="KW-0653">Protein transport</keyword>
<evidence type="ECO:0000256" key="8">
    <source>
        <dbReference type="ARBA" id="ARBA00023136"/>
    </source>
</evidence>
<dbReference type="NCBIfam" id="TIGR03592">
    <property type="entry name" value="yidC_oxa1_cterm"/>
    <property type="match status" value="1"/>
</dbReference>
<dbReference type="GO" id="GO:0005886">
    <property type="term" value="C:plasma membrane"/>
    <property type="evidence" value="ECO:0007669"/>
    <property type="project" value="UniProtKB-SubCell"/>
</dbReference>